<protein>
    <submittedName>
        <fullName evidence="4">CID domain</fullName>
    </submittedName>
</protein>
<accession>A0AAW1MK04</accession>
<dbReference type="InterPro" id="IPR047488">
    <property type="entry name" value="SR140_cwf21"/>
</dbReference>
<dbReference type="Gene3D" id="6.10.140.420">
    <property type="match status" value="1"/>
</dbReference>
<dbReference type="SUPFAM" id="SSF48464">
    <property type="entry name" value="ENTH/VHS domain"/>
    <property type="match status" value="1"/>
</dbReference>
<dbReference type="EMBL" id="JASPKY010000039">
    <property type="protein sequence ID" value="KAK9746479.1"/>
    <property type="molecule type" value="Genomic_DNA"/>
</dbReference>
<organism evidence="4 5">
    <name type="scientific">Popillia japonica</name>
    <name type="common">Japanese beetle</name>
    <dbReference type="NCBI Taxonomy" id="7064"/>
    <lineage>
        <taxon>Eukaryota</taxon>
        <taxon>Metazoa</taxon>
        <taxon>Ecdysozoa</taxon>
        <taxon>Arthropoda</taxon>
        <taxon>Hexapoda</taxon>
        <taxon>Insecta</taxon>
        <taxon>Pterygota</taxon>
        <taxon>Neoptera</taxon>
        <taxon>Endopterygota</taxon>
        <taxon>Coleoptera</taxon>
        <taxon>Polyphaga</taxon>
        <taxon>Scarabaeiformia</taxon>
        <taxon>Scarabaeidae</taxon>
        <taxon>Rutelinae</taxon>
        <taxon>Popillia</taxon>
    </lineage>
</organism>
<evidence type="ECO:0000313" key="4">
    <source>
        <dbReference type="EMBL" id="KAK9746479.1"/>
    </source>
</evidence>
<name>A0AAW1MK04_POPJA</name>
<dbReference type="GO" id="GO:0003723">
    <property type="term" value="F:RNA binding"/>
    <property type="evidence" value="ECO:0007669"/>
    <property type="project" value="UniProtKB-KW"/>
</dbReference>
<feature type="compositionally biased region" description="Basic residues" evidence="2">
    <location>
        <begin position="433"/>
        <end position="448"/>
    </location>
</feature>
<dbReference type="CDD" id="cd21370">
    <property type="entry name" value="cwf21_SR140"/>
    <property type="match status" value="1"/>
</dbReference>
<dbReference type="InterPro" id="IPR006569">
    <property type="entry name" value="CID_dom"/>
</dbReference>
<evidence type="ECO:0000259" key="3">
    <source>
        <dbReference type="PROSITE" id="PS51391"/>
    </source>
</evidence>
<feature type="compositionally biased region" description="Basic and acidic residues" evidence="2">
    <location>
        <begin position="250"/>
        <end position="267"/>
    </location>
</feature>
<dbReference type="Gene3D" id="1.25.40.90">
    <property type="match status" value="1"/>
</dbReference>
<dbReference type="Pfam" id="PF04818">
    <property type="entry name" value="CID"/>
    <property type="match status" value="1"/>
</dbReference>
<dbReference type="PROSITE" id="PS51391">
    <property type="entry name" value="CID"/>
    <property type="match status" value="1"/>
</dbReference>
<evidence type="ECO:0000256" key="2">
    <source>
        <dbReference type="SAM" id="MobiDB-lite"/>
    </source>
</evidence>
<feature type="compositionally biased region" description="Low complexity" evidence="2">
    <location>
        <begin position="463"/>
        <end position="476"/>
    </location>
</feature>
<dbReference type="InterPro" id="IPR051485">
    <property type="entry name" value="SR-CTD_assoc_factor"/>
</dbReference>
<feature type="compositionally biased region" description="Polar residues" evidence="2">
    <location>
        <begin position="353"/>
        <end position="365"/>
    </location>
</feature>
<feature type="compositionally biased region" description="Polar residues" evidence="2">
    <location>
        <begin position="307"/>
        <end position="322"/>
    </location>
</feature>
<evidence type="ECO:0000313" key="5">
    <source>
        <dbReference type="Proteomes" id="UP001458880"/>
    </source>
</evidence>
<proteinExistence type="predicted"/>
<keyword evidence="5" id="KW-1185">Reference proteome</keyword>
<sequence>MHGDSQKEWSQKEFRMFKDGSIWKPPLMNCYTAGMPDELIIDDDERMSTKGTLSNTQRDRLEDLIRNLSPEVRKIGEVMVFCIEHSEAAEEVADCITESLSNDSTVIIKKIARLYLVSDILHNCAVKINKASSYRKAFESRLLEIMRQLKLALDKLEGRLKAEGFKARVLRTLKAWEDSIYPKVFMDKLHNMLLGLENETKEEDIEGDNIDGDPLQDQIDDEVDVPMDGAVLLKSALKQKLRSPSPTEDIDGKAIEDIPDDKDNDRDEASVLSGFIRSKWETVDPEQVEAQAMTTSKWDLLESSADVSLDSTQNDTQDSNDGTDLRTMTEERRTKLREIEVKAMEYQDELESGSRSLKSGWSVPQQVEHYRRKLLRKSEKERKEKDREKVSKHKREYDNSDKADSSDEETNYYKDITRKLKKHVRSSSSGSSSKHRSKSRSPSRKKPRALSPPSPPRIRRHSPLSVSVSVSSSSSSKYRHKSPTSPTSSRSSSNGKYNSPSRSSSRTNRYSPYSPRSSKYEHSHKSTSRSPIRSSRHRSSPESSRKHRHKHKF</sequence>
<feature type="region of interest" description="Disordered" evidence="2">
    <location>
        <begin position="241"/>
        <end position="267"/>
    </location>
</feature>
<feature type="region of interest" description="Disordered" evidence="2">
    <location>
        <begin position="307"/>
        <end position="334"/>
    </location>
</feature>
<feature type="compositionally biased region" description="Basic and acidic residues" evidence="2">
    <location>
        <begin position="323"/>
        <end position="334"/>
    </location>
</feature>
<dbReference type="PANTHER" id="PTHR23140">
    <property type="entry name" value="RNA PROCESSING PROTEIN LD23810P"/>
    <property type="match status" value="1"/>
</dbReference>
<comment type="caution">
    <text evidence="4">The sequence shown here is derived from an EMBL/GenBank/DDBJ whole genome shotgun (WGS) entry which is preliminary data.</text>
</comment>
<feature type="domain" description="CID" evidence="3">
    <location>
        <begin position="53"/>
        <end position="197"/>
    </location>
</feature>
<feature type="compositionally biased region" description="Low complexity" evidence="2">
    <location>
        <begin position="483"/>
        <end position="517"/>
    </location>
</feature>
<dbReference type="SMART" id="SM01115">
    <property type="entry name" value="cwf21"/>
    <property type="match status" value="1"/>
</dbReference>
<feature type="compositionally biased region" description="Basic and acidic residues" evidence="2">
    <location>
        <begin position="376"/>
        <end position="418"/>
    </location>
</feature>
<dbReference type="InterPro" id="IPR013170">
    <property type="entry name" value="mRNA_splic_Cwf21_dom"/>
</dbReference>
<reference evidence="4 5" key="1">
    <citation type="journal article" date="2024" name="BMC Genomics">
        <title>De novo assembly and annotation of Popillia japonica's genome with initial clues to its potential as an invasive pest.</title>
        <authorList>
            <person name="Cucini C."/>
            <person name="Boschi S."/>
            <person name="Funari R."/>
            <person name="Cardaioli E."/>
            <person name="Iannotti N."/>
            <person name="Marturano G."/>
            <person name="Paoli F."/>
            <person name="Bruttini M."/>
            <person name="Carapelli A."/>
            <person name="Frati F."/>
            <person name="Nardi F."/>
        </authorList>
    </citation>
    <scope>NUCLEOTIDE SEQUENCE [LARGE SCALE GENOMIC DNA]</scope>
    <source>
        <strain evidence="4">DMR45628</strain>
    </source>
</reference>
<feature type="region of interest" description="Disordered" evidence="2">
    <location>
        <begin position="347"/>
        <end position="553"/>
    </location>
</feature>
<dbReference type="Pfam" id="PF08312">
    <property type="entry name" value="cwf21"/>
    <property type="match status" value="1"/>
</dbReference>
<dbReference type="InterPro" id="IPR008942">
    <property type="entry name" value="ENTH_VHS"/>
</dbReference>
<dbReference type="SMART" id="SM00582">
    <property type="entry name" value="RPR"/>
    <property type="match status" value="1"/>
</dbReference>
<keyword evidence="1" id="KW-0694">RNA-binding</keyword>
<dbReference type="PANTHER" id="PTHR23140:SF0">
    <property type="entry name" value="U2 SNRNP-ASSOCIATED SURP MOTIF-CONTAINING PROTEIN"/>
    <property type="match status" value="1"/>
</dbReference>
<evidence type="ECO:0000256" key="1">
    <source>
        <dbReference type="ARBA" id="ARBA00022884"/>
    </source>
</evidence>
<gene>
    <name evidence="4" type="ORF">QE152_g6041</name>
</gene>
<dbReference type="Proteomes" id="UP001458880">
    <property type="component" value="Unassembled WGS sequence"/>
</dbReference>
<dbReference type="GO" id="GO:0005634">
    <property type="term" value="C:nucleus"/>
    <property type="evidence" value="ECO:0007669"/>
    <property type="project" value="TreeGrafter"/>
</dbReference>
<dbReference type="AlphaFoldDB" id="A0AAW1MK04"/>